<feature type="binding site" evidence="11">
    <location>
        <position position="510"/>
    </location>
    <ligand>
        <name>ATP</name>
        <dbReference type="ChEBI" id="CHEBI:30616"/>
    </ligand>
</feature>
<dbReference type="NCBIfam" id="TIGR01652">
    <property type="entry name" value="ATPase-Plipid"/>
    <property type="match status" value="1"/>
</dbReference>
<feature type="binding site" evidence="11">
    <location>
        <position position="326"/>
    </location>
    <ligand>
        <name>ATP</name>
        <dbReference type="ChEBI" id="CHEBI:30616"/>
    </ligand>
</feature>
<feature type="transmembrane region" description="Helical" evidence="13">
    <location>
        <begin position="995"/>
        <end position="1017"/>
    </location>
</feature>
<feature type="binding site" evidence="11">
    <location>
        <position position="844"/>
    </location>
    <ligand>
        <name>ATP</name>
        <dbReference type="ChEBI" id="CHEBI:30616"/>
    </ligand>
</feature>
<dbReference type="InterPro" id="IPR023299">
    <property type="entry name" value="ATPase_P-typ_cyto_dom_N"/>
</dbReference>
<feature type="binding site" evidence="12">
    <location>
        <position position="845"/>
    </location>
    <ligand>
        <name>Mg(2+)</name>
        <dbReference type="ChEBI" id="CHEBI:18420"/>
    </ligand>
</feature>
<dbReference type="InterPro" id="IPR023214">
    <property type="entry name" value="HAD_sf"/>
</dbReference>
<proteinExistence type="inferred from homology"/>
<dbReference type="WBParaSite" id="ECPE_0000565101-mRNA-1">
    <property type="protein sequence ID" value="ECPE_0000565101-mRNA-1"/>
    <property type="gene ID" value="ECPE_0000565101"/>
</dbReference>
<reference evidence="15 16" key="2">
    <citation type="submission" date="2018-11" db="EMBL/GenBank/DDBJ databases">
        <authorList>
            <consortium name="Pathogen Informatics"/>
        </authorList>
    </citation>
    <scope>NUCLEOTIDE SEQUENCE [LARGE SCALE GENOMIC DNA]</scope>
    <source>
        <strain evidence="15 16">Egypt</strain>
    </source>
</reference>
<evidence type="ECO:0000313" key="17">
    <source>
        <dbReference type="WBParaSite" id="ECPE_0000565101-mRNA-1"/>
    </source>
</evidence>
<dbReference type="PANTHER" id="PTHR24092:SF175">
    <property type="entry name" value="PHOSPHOLIPID-TRANSPORTING ATPASE"/>
    <property type="match status" value="1"/>
</dbReference>
<dbReference type="Gene3D" id="3.40.1110.10">
    <property type="entry name" value="Calcium-transporting ATPase, cytoplasmic domain N"/>
    <property type="match status" value="1"/>
</dbReference>
<dbReference type="InterPro" id="IPR006539">
    <property type="entry name" value="P-type_ATPase_IV"/>
</dbReference>
<dbReference type="PANTHER" id="PTHR24092">
    <property type="entry name" value="PROBABLE PHOSPHOLIPID-TRANSPORTING ATPASE"/>
    <property type="match status" value="1"/>
</dbReference>
<feature type="transmembrane region" description="Helical" evidence="13">
    <location>
        <begin position="1069"/>
        <end position="1092"/>
    </location>
</feature>
<dbReference type="GO" id="GO:0045332">
    <property type="term" value="P:phospholipid translocation"/>
    <property type="evidence" value="ECO:0007669"/>
    <property type="project" value="TreeGrafter"/>
</dbReference>
<feature type="transmembrane region" description="Helical" evidence="13">
    <location>
        <begin position="922"/>
        <end position="942"/>
    </location>
</feature>
<evidence type="ECO:0000313" key="15">
    <source>
        <dbReference type="EMBL" id="VDP76108.1"/>
    </source>
</evidence>
<dbReference type="InterPro" id="IPR032630">
    <property type="entry name" value="P_typ_ATPase_c"/>
</dbReference>
<feature type="binding site" evidence="11">
    <location>
        <position position="628"/>
    </location>
    <ligand>
        <name>ATP</name>
        <dbReference type="ChEBI" id="CHEBI:30616"/>
    </ligand>
</feature>
<evidence type="ECO:0000256" key="11">
    <source>
        <dbReference type="PIRSR" id="PIRSR606539-2"/>
    </source>
</evidence>
<feature type="binding site" evidence="11">
    <location>
        <position position="327"/>
    </location>
    <ligand>
        <name>ATP</name>
        <dbReference type="ChEBI" id="CHEBI:30616"/>
    </ligand>
</feature>
<evidence type="ECO:0000256" key="12">
    <source>
        <dbReference type="PIRSR" id="PIRSR606539-3"/>
    </source>
</evidence>
<keyword evidence="4 11" id="KW-0547">Nucleotide-binding</keyword>
<evidence type="ECO:0000256" key="9">
    <source>
        <dbReference type="ARBA" id="ARBA00023136"/>
    </source>
</evidence>
<feature type="transmembrane region" description="Helical" evidence="13">
    <location>
        <begin position="1112"/>
        <end position="1133"/>
    </location>
</feature>
<evidence type="ECO:0000313" key="16">
    <source>
        <dbReference type="Proteomes" id="UP000272942"/>
    </source>
</evidence>
<dbReference type="GO" id="GO:0000287">
    <property type="term" value="F:magnesium ion binding"/>
    <property type="evidence" value="ECO:0007669"/>
    <property type="project" value="UniProtKB-UniRule"/>
</dbReference>
<evidence type="ECO:0000259" key="14">
    <source>
        <dbReference type="Pfam" id="PF16212"/>
    </source>
</evidence>
<dbReference type="GO" id="GO:0005886">
    <property type="term" value="C:plasma membrane"/>
    <property type="evidence" value="ECO:0007669"/>
    <property type="project" value="TreeGrafter"/>
</dbReference>
<keyword evidence="3 12" id="KW-0479">Metal-binding</keyword>
<keyword evidence="5 11" id="KW-0067">ATP-binding</keyword>
<keyword evidence="2 13" id="KW-0812">Transmembrane</keyword>
<feature type="binding site" evidence="11">
    <location>
        <position position="629"/>
    </location>
    <ligand>
        <name>ATP</name>
        <dbReference type="ChEBI" id="CHEBI:30616"/>
    </ligand>
</feature>
<dbReference type="PROSITE" id="PS00154">
    <property type="entry name" value="ATPASE_E1_E2"/>
    <property type="match status" value="1"/>
</dbReference>
<feature type="binding site" evidence="11">
    <location>
        <position position="627"/>
    </location>
    <ligand>
        <name>ATP</name>
        <dbReference type="ChEBI" id="CHEBI:30616"/>
    </ligand>
</feature>
<dbReference type="InterPro" id="IPR044492">
    <property type="entry name" value="P_typ_ATPase_HD_dom"/>
</dbReference>
<comment type="similarity">
    <text evidence="13">Belongs to the cation transport ATPase (P-type) (TC 3.A.3) family. Type IV subfamily.</text>
</comment>
<feature type="binding site" evidence="11">
    <location>
        <position position="845"/>
    </location>
    <ligand>
        <name>ATP</name>
        <dbReference type="ChEBI" id="CHEBI:30616"/>
    </ligand>
</feature>
<dbReference type="AlphaFoldDB" id="A0A183AFA3"/>
<keyword evidence="16" id="KW-1185">Reference proteome</keyword>
<dbReference type="InterPro" id="IPR018303">
    <property type="entry name" value="ATPase_P-typ_P_site"/>
</dbReference>
<protein>
    <recommendedName>
        <fullName evidence="13">Phospholipid-transporting ATPase</fullName>
        <ecNumber evidence="13">7.6.2.1</ecNumber>
    </recommendedName>
</protein>
<feature type="binding site" evidence="12">
    <location>
        <position position="841"/>
    </location>
    <ligand>
        <name>Mg(2+)</name>
        <dbReference type="ChEBI" id="CHEBI:18420"/>
    </ligand>
</feature>
<dbReference type="OrthoDB" id="377733at2759"/>
<evidence type="ECO:0000256" key="6">
    <source>
        <dbReference type="ARBA" id="ARBA00022842"/>
    </source>
</evidence>
<comment type="cofactor">
    <cofactor evidence="12">
        <name>Mg(2+)</name>
        <dbReference type="ChEBI" id="CHEBI:18420"/>
    </cofactor>
</comment>
<feature type="binding site" evidence="11">
    <location>
        <position position="546"/>
    </location>
    <ligand>
        <name>ATP</name>
        <dbReference type="ChEBI" id="CHEBI:30616"/>
    </ligand>
</feature>
<evidence type="ECO:0000256" key="5">
    <source>
        <dbReference type="ARBA" id="ARBA00022840"/>
    </source>
</evidence>
<dbReference type="GO" id="GO:0005524">
    <property type="term" value="F:ATP binding"/>
    <property type="evidence" value="ECO:0007669"/>
    <property type="project" value="UniProtKB-UniRule"/>
</dbReference>
<comment type="catalytic activity">
    <reaction evidence="13">
        <text>ATP + H2O + phospholipidSide 1 = ADP + phosphate + phospholipidSide 2.</text>
        <dbReference type="EC" id="7.6.2.1"/>
    </reaction>
</comment>
<feature type="binding site" evidence="11">
    <location>
        <position position="328"/>
    </location>
    <ligand>
        <name>ATP</name>
        <dbReference type="ChEBI" id="CHEBI:30616"/>
    </ligand>
</feature>
<dbReference type="Pfam" id="PF16212">
    <property type="entry name" value="PhoLip_ATPase_C"/>
    <property type="match status" value="1"/>
</dbReference>
<evidence type="ECO:0000256" key="8">
    <source>
        <dbReference type="ARBA" id="ARBA00022989"/>
    </source>
</evidence>
<accession>A0A183AFA3</accession>
<evidence type="ECO:0000256" key="2">
    <source>
        <dbReference type="ARBA" id="ARBA00022692"/>
    </source>
</evidence>
<dbReference type="GO" id="GO:0005783">
    <property type="term" value="C:endoplasmic reticulum"/>
    <property type="evidence" value="ECO:0007669"/>
    <property type="project" value="TreeGrafter"/>
</dbReference>
<dbReference type="InterPro" id="IPR008250">
    <property type="entry name" value="ATPase_P-typ_transduc_dom_A_sf"/>
</dbReference>
<feature type="binding site" evidence="12">
    <location>
        <position position="326"/>
    </location>
    <ligand>
        <name>Mg(2+)</name>
        <dbReference type="ChEBI" id="CHEBI:18420"/>
    </ligand>
</feature>
<dbReference type="SFLD" id="SFLDF00027">
    <property type="entry name" value="p-type_atpase"/>
    <property type="match status" value="1"/>
</dbReference>
<feature type="active site" description="4-aspartylphosphate intermediate" evidence="10">
    <location>
        <position position="326"/>
    </location>
</feature>
<evidence type="ECO:0000256" key="13">
    <source>
        <dbReference type="RuleBase" id="RU362033"/>
    </source>
</evidence>
<dbReference type="SUPFAM" id="SSF81665">
    <property type="entry name" value="Calcium ATPase, transmembrane domain M"/>
    <property type="match status" value="1"/>
</dbReference>
<evidence type="ECO:0000256" key="3">
    <source>
        <dbReference type="ARBA" id="ARBA00022723"/>
    </source>
</evidence>
<keyword evidence="8 13" id="KW-1133">Transmembrane helix</keyword>
<comment type="subcellular location">
    <subcellularLocation>
        <location evidence="1 13">Membrane</location>
        <topology evidence="1 13">Multi-pass membrane protein</topology>
    </subcellularLocation>
</comment>
<gene>
    <name evidence="15" type="ORF">ECPE_LOCUS5638</name>
</gene>
<name>A0A183AFA3_9TREM</name>
<keyword evidence="7 13" id="KW-1278">Translocase</keyword>
<keyword evidence="6 12" id="KW-0460">Magnesium</keyword>
<dbReference type="GO" id="GO:0140326">
    <property type="term" value="F:ATPase-coupled intramembrane lipid transporter activity"/>
    <property type="evidence" value="ECO:0007669"/>
    <property type="project" value="UniProtKB-EC"/>
</dbReference>
<dbReference type="InterPro" id="IPR023298">
    <property type="entry name" value="ATPase_P-typ_TM_dom_sf"/>
</dbReference>
<evidence type="ECO:0000256" key="7">
    <source>
        <dbReference type="ARBA" id="ARBA00022967"/>
    </source>
</evidence>
<feature type="binding site" evidence="12">
    <location>
        <position position="328"/>
    </location>
    <ligand>
        <name>Mg(2+)</name>
        <dbReference type="ChEBI" id="CHEBI:18420"/>
    </ligand>
</feature>
<dbReference type="EC" id="7.6.2.1" evidence="13"/>
<sequence>MGLTMIKDGISDVHRHKNDKILNNKQFVYLNIDMESSSMVWMAKESHAIVVGNIIRCEKNDEFPCDMLILASSDPKRKVEVTTANLDGETSLKTHFAHVATQDAFLRLANIDENVAYQSLPWLDKLLISVECEEPTPDLRHFEGKLKVEAESSSGDNVCETVLFENILLRGAKLKNTEYIIGMPIYTGKDTKLSLNSQMVSRKFTSRESKLNTNLIGFGIASLSLSILFTIATGLWAARNMEGIWYLQSSNFTAWRFIQGLFLYSFTANTLVHISLLTSLEVVQMFLASFISNDNEMYDCEQQLGSTTKTIHVADELGQVEYLFSDKTGTLTKNIMTLKSIAVFPSNRTYVVRNENQLMEVDQPLGRSEHRRLGGDDTFELPDRKLLDKMPPELEKLLTVASLCHTIEVEETKKSPEQIEKEVYHATSPDELALVTAAANLGLVLTAFDVSDDCFRMAELMRRNWTNRTNQPEYEKLNYQIDAILEFDSTRKRMSVMVRHPDGTYHIHSKGAESSMLAPEASISSSSDIQTQVLDRVSEFAISGLRTLVLASRELRETEYKELLMQWNTSIQLFGEERKNAVNKIRNRIESGLELVGVTGVDDVLSPGVPECLTSLRQAGIKIWVLTGDKEQTAITVSQAAGHIPHGMSIFRMTHCENIGSAARRIFELLEGLNAIYSELCPSGNSADGLTDVASLDEINEVLETAAQAEILHKLQVSGVSSIGKDHQDMATIVAEIEKLRASLMQFTNPKKRNKRLFRRKLGAYVPSAGVSMGLVIDGESLAYALEPALCPAFLDLCLSMNAVLCCRMTPIQKAFVVEMVREGIRKRDSGRPPVTAAIGDGGNDVAMIHQASVGIGLYGREGREACNSIPTDSEFKFRSNLFLILLPNGNQHLKRLLLVHGHWCQHRVTHTMLLFYYKNTLFVTARMLAIVFAAFSGTAWIDSMQVILYSLTFTTLAPIAYGSTEKPFTAQQLLRNPTLYAKISRHRSLRPENLILYVLDGIWQGAVVFFCVYHIYGGGSSYASGKFFQRVDGKMVDYDVNMVSTAFYFLLVICVNLRVTIHMRDWNVFYLGALILTLVLNVIIYLVIQFTSKPTSPQANIYTNVIFNLTFWLSVPVIVFTALLPATIWRFISDHTWKKDLNAVQHVEERKSQERISKYVVEDESRSSEMTDFTKS</sequence>
<dbReference type="SUPFAM" id="SSF81653">
    <property type="entry name" value="Calcium ATPase, transduction domain A"/>
    <property type="match status" value="1"/>
</dbReference>
<evidence type="ECO:0000256" key="10">
    <source>
        <dbReference type="PIRSR" id="PIRSR606539-1"/>
    </source>
</evidence>
<dbReference type="Gene3D" id="2.70.150.10">
    <property type="entry name" value="Calcium-transporting ATPase, cytoplasmic transduction domain A"/>
    <property type="match status" value="1"/>
</dbReference>
<dbReference type="Gene3D" id="3.40.50.1000">
    <property type="entry name" value="HAD superfamily/HAD-like"/>
    <property type="match status" value="1"/>
</dbReference>
<feature type="binding site" evidence="11">
    <location>
        <position position="487"/>
    </location>
    <ligand>
        <name>ATP</name>
        <dbReference type="ChEBI" id="CHEBI:30616"/>
    </ligand>
</feature>
<feature type="transmembrane region" description="Helical" evidence="13">
    <location>
        <begin position="215"/>
        <end position="237"/>
    </location>
</feature>
<dbReference type="Pfam" id="PF13246">
    <property type="entry name" value="Cation_ATPase"/>
    <property type="match status" value="1"/>
</dbReference>
<keyword evidence="9 13" id="KW-0472">Membrane</keyword>
<dbReference type="SUPFAM" id="SSF56784">
    <property type="entry name" value="HAD-like"/>
    <property type="match status" value="1"/>
</dbReference>
<feature type="transmembrane region" description="Helical" evidence="13">
    <location>
        <begin position="257"/>
        <end position="277"/>
    </location>
</feature>
<feature type="transmembrane region" description="Helical" evidence="13">
    <location>
        <begin position="1043"/>
        <end position="1062"/>
    </location>
</feature>
<reference evidence="17" key="1">
    <citation type="submission" date="2016-06" db="UniProtKB">
        <authorList>
            <consortium name="WormBaseParasite"/>
        </authorList>
    </citation>
    <scope>IDENTIFICATION</scope>
</reference>
<dbReference type="EMBL" id="UZAN01042517">
    <property type="protein sequence ID" value="VDP76108.1"/>
    <property type="molecule type" value="Genomic_DNA"/>
</dbReference>
<evidence type="ECO:0000256" key="1">
    <source>
        <dbReference type="ARBA" id="ARBA00004141"/>
    </source>
</evidence>
<dbReference type="PRINTS" id="PR00119">
    <property type="entry name" value="CATATPASE"/>
</dbReference>
<organism evidence="17">
    <name type="scientific">Echinostoma caproni</name>
    <dbReference type="NCBI Taxonomy" id="27848"/>
    <lineage>
        <taxon>Eukaryota</taxon>
        <taxon>Metazoa</taxon>
        <taxon>Spiralia</taxon>
        <taxon>Lophotrochozoa</taxon>
        <taxon>Platyhelminthes</taxon>
        <taxon>Trematoda</taxon>
        <taxon>Digenea</taxon>
        <taxon>Plagiorchiida</taxon>
        <taxon>Echinostomata</taxon>
        <taxon>Echinostomatoidea</taxon>
        <taxon>Echinostomatidae</taxon>
        <taxon>Echinostoma</taxon>
    </lineage>
</organism>
<feature type="binding site" evidence="11">
    <location>
        <position position="808"/>
    </location>
    <ligand>
        <name>ATP</name>
        <dbReference type="ChEBI" id="CHEBI:30616"/>
    </ligand>
</feature>
<feature type="domain" description="P-type ATPase C-terminal" evidence="14">
    <location>
        <begin position="893"/>
        <end position="1139"/>
    </location>
</feature>
<dbReference type="SFLD" id="SFLDS00003">
    <property type="entry name" value="Haloacid_Dehalogenase"/>
    <property type="match status" value="1"/>
</dbReference>
<dbReference type="SUPFAM" id="SSF81660">
    <property type="entry name" value="Metal cation-transporting ATPase, ATP-binding domain N"/>
    <property type="match status" value="1"/>
</dbReference>
<feature type="binding site" evidence="11">
    <location>
        <position position="431"/>
    </location>
    <ligand>
        <name>ATP</name>
        <dbReference type="ChEBI" id="CHEBI:30616"/>
    </ligand>
</feature>
<feature type="binding site" evidence="11">
    <location>
        <position position="814"/>
    </location>
    <ligand>
        <name>ATP</name>
        <dbReference type="ChEBI" id="CHEBI:30616"/>
    </ligand>
</feature>
<dbReference type="SFLD" id="SFLDG00002">
    <property type="entry name" value="C1.7:_P-type_atpase_like"/>
    <property type="match status" value="1"/>
</dbReference>
<evidence type="ECO:0000256" key="4">
    <source>
        <dbReference type="ARBA" id="ARBA00022741"/>
    </source>
</evidence>
<dbReference type="InterPro" id="IPR036412">
    <property type="entry name" value="HAD-like_sf"/>
</dbReference>
<dbReference type="Proteomes" id="UP000272942">
    <property type="component" value="Unassembled WGS sequence"/>
</dbReference>